<gene>
    <name evidence="1" type="ORF">CPELLU_LOCUS1044</name>
</gene>
<organism evidence="1 2">
    <name type="scientific">Cetraspora pellucida</name>
    <dbReference type="NCBI Taxonomy" id="1433469"/>
    <lineage>
        <taxon>Eukaryota</taxon>
        <taxon>Fungi</taxon>
        <taxon>Fungi incertae sedis</taxon>
        <taxon>Mucoromycota</taxon>
        <taxon>Glomeromycotina</taxon>
        <taxon>Glomeromycetes</taxon>
        <taxon>Diversisporales</taxon>
        <taxon>Gigasporaceae</taxon>
        <taxon>Cetraspora</taxon>
    </lineage>
</organism>
<evidence type="ECO:0000313" key="2">
    <source>
        <dbReference type="Proteomes" id="UP000789759"/>
    </source>
</evidence>
<dbReference type="Proteomes" id="UP000789759">
    <property type="component" value="Unassembled WGS sequence"/>
</dbReference>
<dbReference type="EMBL" id="CAJVQA010000353">
    <property type="protein sequence ID" value="CAG8470400.1"/>
    <property type="molecule type" value="Genomic_DNA"/>
</dbReference>
<sequence length="41" mass="4719">MELLTDFSINIIVFKIVDNYTSNTIEISEKEKKARALDSKT</sequence>
<keyword evidence="2" id="KW-1185">Reference proteome</keyword>
<protein>
    <submittedName>
        <fullName evidence="1">14011_t:CDS:1</fullName>
    </submittedName>
</protein>
<evidence type="ECO:0000313" key="1">
    <source>
        <dbReference type="EMBL" id="CAG8470400.1"/>
    </source>
</evidence>
<dbReference type="AlphaFoldDB" id="A0A9N8VY31"/>
<name>A0A9N8VY31_9GLOM</name>
<accession>A0A9N8VY31</accession>
<reference evidence="1" key="1">
    <citation type="submission" date="2021-06" db="EMBL/GenBank/DDBJ databases">
        <authorList>
            <person name="Kallberg Y."/>
            <person name="Tangrot J."/>
            <person name="Rosling A."/>
        </authorList>
    </citation>
    <scope>NUCLEOTIDE SEQUENCE</scope>
    <source>
        <strain evidence="1">FL966</strain>
    </source>
</reference>
<comment type="caution">
    <text evidence="1">The sequence shown here is derived from an EMBL/GenBank/DDBJ whole genome shotgun (WGS) entry which is preliminary data.</text>
</comment>
<proteinExistence type="predicted"/>